<gene>
    <name evidence="3" type="ORF">M2283_001564</name>
</gene>
<name>A0ABT6LD95_9ACTN</name>
<accession>A0ABT6LD95</accession>
<dbReference type="InterPro" id="IPR025351">
    <property type="entry name" value="Pvc16_N"/>
</dbReference>
<feature type="domain" description="IPT/TIG" evidence="1">
    <location>
        <begin position="197"/>
        <end position="266"/>
    </location>
</feature>
<dbReference type="Proteomes" id="UP001160499">
    <property type="component" value="Unassembled WGS sequence"/>
</dbReference>
<evidence type="ECO:0008006" key="5">
    <source>
        <dbReference type="Google" id="ProtNLM"/>
    </source>
</evidence>
<dbReference type="Pfam" id="PF01833">
    <property type="entry name" value="TIG"/>
    <property type="match status" value="1"/>
</dbReference>
<evidence type="ECO:0000313" key="4">
    <source>
        <dbReference type="Proteomes" id="UP001160499"/>
    </source>
</evidence>
<keyword evidence="4" id="KW-1185">Reference proteome</keyword>
<sequence>MSASTALGMVSASLRNLLVGEMRLSPAPDVTILAPDEQSSTRRINLFLYKLAENPFLKNQDFTVQPGSPNQLVPAPLSLTMSYLLTPYAPNDPQEGNAAAHQLLGEAMRVFYENAVVPPVYLDPGLADARERLQIAGNTLDPEELSRIWSTFSQPFRLSVLYQVSTVQLDRLPAARQPLAKRVRQVGVDVGAPLDPPAVTAMTPVAGPAGTTLTFTGVHLARWRGRVQIGDRSVLPGQQLTGDTFTAAVPDDLLPGLYEVRVDVASLHRRTFLFEVTP</sequence>
<proteinExistence type="predicted"/>
<evidence type="ECO:0000259" key="1">
    <source>
        <dbReference type="Pfam" id="PF01833"/>
    </source>
</evidence>
<dbReference type="InterPro" id="IPR014756">
    <property type="entry name" value="Ig_E-set"/>
</dbReference>
<dbReference type="Pfam" id="PF14065">
    <property type="entry name" value="Pvc16_N"/>
    <property type="match status" value="1"/>
</dbReference>
<feature type="domain" description="Pvc16 N-terminal" evidence="2">
    <location>
        <begin position="10"/>
        <end position="173"/>
    </location>
</feature>
<dbReference type="InterPro" id="IPR002909">
    <property type="entry name" value="IPT_dom"/>
</dbReference>
<dbReference type="InterPro" id="IPR013783">
    <property type="entry name" value="Ig-like_fold"/>
</dbReference>
<reference evidence="3 4" key="1">
    <citation type="submission" date="2023-04" db="EMBL/GenBank/DDBJ databases">
        <title>Forest soil microbial communities from Buena Vista Peninsula, Colon Province, Panama.</title>
        <authorList>
            <person name="Bouskill N."/>
        </authorList>
    </citation>
    <scope>NUCLEOTIDE SEQUENCE [LARGE SCALE GENOMIC DNA]</scope>
    <source>
        <strain evidence="3 4">GGS1</strain>
    </source>
</reference>
<evidence type="ECO:0000313" key="3">
    <source>
        <dbReference type="EMBL" id="MDH6214281.1"/>
    </source>
</evidence>
<dbReference type="Gene3D" id="2.60.40.10">
    <property type="entry name" value="Immunoglobulins"/>
    <property type="match status" value="1"/>
</dbReference>
<dbReference type="EMBL" id="JARXVH010000002">
    <property type="protein sequence ID" value="MDH6214281.1"/>
    <property type="molecule type" value="Genomic_DNA"/>
</dbReference>
<dbReference type="SUPFAM" id="SSF81296">
    <property type="entry name" value="E set domains"/>
    <property type="match status" value="1"/>
</dbReference>
<dbReference type="RefSeq" id="WP_280875333.1">
    <property type="nucleotide sequence ID" value="NZ_JARXVH010000002.1"/>
</dbReference>
<evidence type="ECO:0000259" key="2">
    <source>
        <dbReference type="Pfam" id="PF14065"/>
    </source>
</evidence>
<organism evidence="3 4">
    <name type="scientific">Streptomyces pseudovenezuelae</name>
    <dbReference type="NCBI Taxonomy" id="67350"/>
    <lineage>
        <taxon>Bacteria</taxon>
        <taxon>Bacillati</taxon>
        <taxon>Actinomycetota</taxon>
        <taxon>Actinomycetes</taxon>
        <taxon>Kitasatosporales</taxon>
        <taxon>Streptomycetaceae</taxon>
        <taxon>Streptomyces</taxon>
        <taxon>Streptomyces aurantiacus group</taxon>
    </lineage>
</organism>
<protein>
    <recommendedName>
        <fullName evidence="5">DUF4255 domain-containing protein</fullName>
    </recommendedName>
</protein>
<comment type="caution">
    <text evidence="3">The sequence shown here is derived from an EMBL/GenBank/DDBJ whole genome shotgun (WGS) entry which is preliminary data.</text>
</comment>